<proteinExistence type="inferred from homology"/>
<dbReference type="Proteomes" id="UP001151699">
    <property type="component" value="Chromosome A"/>
</dbReference>
<comment type="similarity">
    <text evidence="1">Belongs to the mTERF family.</text>
</comment>
<dbReference type="PANTHER" id="PTHR15437:SF7">
    <property type="entry name" value="TRANSCRIPTION TERMINATION FACTOR 5, MITOCHONDRIAL"/>
    <property type="match status" value="1"/>
</dbReference>
<evidence type="ECO:0000313" key="4">
    <source>
        <dbReference type="Proteomes" id="UP001151699"/>
    </source>
</evidence>
<name>A0A9Q0S812_9DIPT</name>
<organism evidence="3 4">
    <name type="scientific">Pseudolycoriella hygida</name>
    <dbReference type="NCBI Taxonomy" id="35572"/>
    <lineage>
        <taxon>Eukaryota</taxon>
        <taxon>Metazoa</taxon>
        <taxon>Ecdysozoa</taxon>
        <taxon>Arthropoda</taxon>
        <taxon>Hexapoda</taxon>
        <taxon>Insecta</taxon>
        <taxon>Pterygota</taxon>
        <taxon>Neoptera</taxon>
        <taxon>Endopterygota</taxon>
        <taxon>Diptera</taxon>
        <taxon>Nematocera</taxon>
        <taxon>Sciaroidea</taxon>
        <taxon>Sciaridae</taxon>
        <taxon>Pseudolycoriella</taxon>
    </lineage>
</organism>
<dbReference type="InterPro" id="IPR003690">
    <property type="entry name" value="MTERF"/>
</dbReference>
<sequence>MGVIDDHIDVQSRLADYLNVKLRRCDDNKPLKDVRLHILKLFVSENKLMTGVQFRKLIVEKSWNSLNLSYRWITEVLKLSKKHFEPDRKFLRDLLAIDPFNLSKLLTINSIGGKDIKNILRENPNLMKVPYEQFVDTLVELRRMGYSDDSIINFPKILLLNSTKIKSRIAFLRNIKLFSAVKRDPKILELLYLNPCEVRSRLNDISEFNKKCLSVYAFTMGRKNCERFAFKQYDKYPSKYIMEFFSKVLEADKEDLNEMERHPYWNCIQMNHIEDTIKRLRREGFGLQDIRRSIHIVLYPWEVINNELEKLRELKQMLGVPLCCLSKSTLLKLITYNIEVRTKFSGDGVWQGRKEEKLLKESFSENSTSDNTSQSEV</sequence>
<accession>A0A9Q0S812</accession>
<comment type="caution">
    <text evidence="3">The sequence shown here is derived from an EMBL/GenBank/DDBJ whole genome shotgun (WGS) entry which is preliminary data.</text>
</comment>
<reference evidence="3" key="1">
    <citation type="submission" date="2022-07" db="EMBL/GenBank/DDBJ databases">
        <authorList>
            <person name="Trinca V."/>
            <person name="Uliana J.V.C."/>
            <person name="Torres T.T."/>
            <person name="Ward R.J."/>
            <person name="Monesi N."/>
        </authorList>
    </citation>
    <scope>NUCLEOTIDE SEQUENCE</scope>
    <source>
        <strain evidence="3">HSMRA1968</strain>
        <tissue evidence="3">Whole embryos</tissue>
    </source>
</reference>
<protein>
    <submittedName>
        <fullName evidence="3">Transcription termination factor 5, mitochondrial</fullName>
    </submittedName>
</protein>
<dbReference type="GO" id="GO:0006393">
    <property type="term" value="P:termination of mitochondrial transcription"/>
    <property type="evidence" value="ECO:0007669"/>
    <property type="project" value="TreeGrafter"/>
</dbReference>
<dbReference type="EMBL" id="WJQU01000001">
    <property type="protein sequence ID" value="KAJ6646850.1"/>
    <property type="molecule type" value="Genomic_DNA"/>
</dbReference>
<dbReference type="Gene3D" id="1.25.70.10">
    <property type="entry name" value="Transcription termination factor 3, mitochondrial"/>
    <property type="match status" value="1"/>
</dbReference>
<evidence type="ECO:0000256" key="1">
    <source>
        <dbReference type="ARBA" id="ARBA00007692"/>
    </source>
</evidence>
<evidence type="ECO:0000256" key="2">
    <source>
        <dbReference type="ARBA" id="ARBA00022946"/>
    </source>
</evidence>
<dbReference type="GO" id="GO:0005759">
    <property type="term" value="C:mitochondrial matrix"/>
    <property type="evidence" value="ECO:0007669"/>
    <property type="project" value="TreeGrafter"/>
</dbReference>
<dbReference type="InterPro" id="IPR038538">
    <property type="entry name" value="MTERF_sf"/>
</dbReference>
<gene>
    <name evidence="3" type="primary">mTerf5</name>
    <name evidence="3" type="ORF">Bhyg_02064</name>
</gene>
<keyword evidence="4" id="KW-1185">Reference proteome</keyword>
<dbReference type="OrthoDB" id="10064535at2759"/>
<dbReference type="PANTHER" id="PTHR15437">
    <property type="entry name" value="TRANSCRIPTION TERMINATION FACTOR, MITOCHONDRIAL"/>
    <property type="match status" value="1"/>
</dbReference>
<evidence type="ECO:0000313" key="3">
    <source>
        <dbReference type="EMBL" id="KAJ6646850.1"/>
    </source>
</evidence>
<dbReference type="AlphaFoldDB" id="A0A9Q0S812"/>
<keyword evidence="2" id="KW-0809">Transit peptide</keyword>
<dbReference type="GO" id="GO:0003676">
    <property type="term" value="F:nucleic acid binding"/>
    <property type="evidence" value="ECO:0007669"/>
    <property type="project" value="InterPro"/>
</dbReference>